<sequence>MPRRPLMLPCSPLPAHATLSPRLPSLPPSRLLYGTILPEAVRRLEAKRLHAILLSPLPACRAHSPRNVLVKHNAIKSPRKVQGGEARRGGAGRRWED</sequence>
<feature type="compositionally biased region" description="Basic and acidic residues" evidence="1">
    <location>
        <begin position="85"/>
        <end position="97"/>
    </location>
</feature>
<comment type="caution">
    <text evidence="2">The sequence shown here is derived from an EMBL/GenBank/DDBJ whole genome shotgun (WGS) entry which is preliminary data.</text>
</comment>
<dbReference type="Proteomes" id="UP000324222">
    <property type="component" value="Unassembled WGS sequence"/>
</dbReference>
<proteinExistence type="predicted"/>
<organism evidence="2 3">
    <name type="scientific">Portunus trituberculatus</name>
    <name type="common">Swimming crab</name>
    <name type="synonym">Neptunus trituberculatus</name>
    <dbReference type="NCBI Taxonomy" id="210409"/>
    <lineage>
        <taxon>Eukaryota</taxon>
        <taxon>Metazoa</taxon>
        <taxon>Ecdysozoa</taxon>
        <taxon>Arthropoda</taxon>
        <taxon>Crustacea</taxon>
        <taxon>Multicrustacea</taxon>
        <taxon>Malacostraca</taxon>
        <taxon>Eumalacostraca</taxon>
        <taxon>Eucarida</taxon>
        <taxon>Decapoda</taxon>
        <taxon>Pleocyemata</taxon>
        <taxon>Brachyura</taxon>
        <taxon>Eubrachyura</taxon>
        <taxon>Portunoidea</taxon>
        <taxon>Portunidae</taxon>
        <taxon>Portuninae</taxon>
        <taxon>Portunus</taxon>
    </lineage>
</organism>
<evidence type="ECO:0000313" key="3">
    <source>
        <dbReference type="Proteomes" id="UP000324222"/>
    </source>
</evidence>
<evidence type="ECO:0000256" key="1">
    <source>
        <dbReference type="SAM" id="MobiDB-lite"/>
    </source>
</evidence>
<accession>A0A5B7JRQ5</accession>
<reference evidence="2 3" key="1">
    <citation type="submission" date="2019-05" db="EMBL/GenBank/DDBJ databases">
        <title>Another draft genome of Portunus trituberculatus and its Hox gene families provides insights of decapod evolution.</title>
        <authorList>
            <person name="Jeong J.-H."/>
            <person name="Song I."/>
            <person name="Kim S."/>
            <person name="Choi T."/>
            <person name="Kim D."/>
            <person name="Ryu S."/>
            <person name="Kim W."/>
        </authorList>
    </citation>
    <scope>NUCLEOTIDE SEQUENCE [LARGE SCALE GENOMIC DNA]</scope>
    <source>
        <tissue evidence="2">Muscle</tissue>
    </source>
</reference>
<evidence type="ECO:0000313" key="2">
    <source>
        <dbReference type="EMBL" id="MPD00592.1"/>
    </source>
</evidence>
<keyword evidence="3" id="KW-1185">Reference proteome</keyword>
<dbReference type="AlphaFoldDB" id="A0A5B7JRQ5"/>
<feature type="region of interest" description="Disordered" evidence="1">
    <location>
        <begin position="73"/>
        <end position="97"/>
    </location>
</feature>
<protein>
    <submittedName>
        <fullName evidence="2">Uncharacterized protein</fullName>
    </submittedName>
</protein>
<dbReference type="EMBL" id="VSRR010123595">
    <property type="protein sequence ID" value="MPD00592.1"/>
    <property type="molecule type" value="Genomic_DNA"/>
</dbReference>
<name>A0A5B7JRQ5_PORTR</name>
<gene>
    <name evidence="2" type="ORF">E2C01_096074</name>
</gene>